<proteinExistence type="predicted"/>
<organism evidence="1 2">
    <name type="scientific">Caballeronia novacaledonica</name>
    <dbReference type="NCBI Taxonomy" id="1544861"/>
    <lineage>
        <taxon>Bacteria</taxon>
        <taxon>Pseudomonadati</taxon>
        <taxon>Pseudomonadota</taxon>
        <taxon>Betaproteobacteria</taxon>
        <taxon>Burkholderiales</taxon>
        <taxon>Burkholderiaceae</taxon>
        <taxon>Caballeronia</taxon>
    </lineage>
</organism>
<dbReference type="Proteomes" id="UP001055013">
    <property type="component" value="Unassembled WGS sequence"/>
</dbReference>
<reference evidence="1" key="1">
    <citation type="submission" date="2021-09" db="EMBL/GenBank/DDBJ databases">
        <title>Isolation and characterization of 3-chlorobenzoate degrading bacteria from soils in Shizuoka.</title>
        <authorList>
            <person name="Ifat A."/>
            <person name="Ogawa N."/>
            <person name="Kimbara K."/>
            <person name="Moriuchi R."/>
            <person name="Dohra H."/>
            <person name="Shintani M."/>
        </authorList>
    </citation>
    <scope>NUCLEOTIDE SEQUENCE</scope>
    <source>
        <strain evidence="1">19CS2-2</strain>
    </source>
</reference>
<keyword evidence="2" id="KW-1185">Reference proteome</keyword>
<evidence type="ECO:0000313" key="1">
    <source>
        <dbReference type="EMBL" id="GJH18422.1"/>
    </source>
</evidence>
<name>A0ACB5QUK8_9BURK</name>
<evidence type="ECO:0000313" key="2">
    <source>
        <dbReference type="Proteomes" id="UP001055013"/>
    </source>
</evidence>
<dbReference type="EMBL" id="BPUR01000009">
    <property type="protein sequence ID" value="GJH18422.1"/>
    <property type="molecule type" value="Genomic_DNA"/>
</dbReference>
<comment type="caution">
    <text evidence="1">The sequence shown here is derived from an EMBL/GenBank/DDBJ whole genome shotgun (WGS) entry which is preliminary data.</text>
</comment>
<sequence>MTVTASHDVFVSYAHNDNEVVEGAGTKLGWVTALTYNLNVGPGVLKKDIFIDHRLQPGDNFSDDLVRLVGASKVLVILLSQNYIESKWCGEELRHFNSMRSGNPGRPNDVFVVELAPYEELYNIPRNIEQLRKHLIHAKFWHKMANESSPVLAGFPTPLESGLESQRHYWRVLNELRRAIDARLREQRRSQESGETWKTAAFSGEETSIQPVTSPLGSVLLADVTDDLEGLRNAVKVALEPEGVRVLPQGDYVGLSAGEFDEFIARDLKESHLFVQLLSSAAGRKIKGFAAPLARLQFQRARDAGLPIMQWCEHLPEPGQISDPAHLELFQTEFLRATSLANFKSDVVERLIRIREECAKLERARAQRSIELAEIQPRGARKCLFLDDIAGESSLKDRIRAILRRENWDIRTLPGNAPLGNNGIDIKELLRPCRAGVTLYVDRAMYATVYNRLVFFLNKVAEEHLAIARWGVYLETGSVASEFGIESDDVVQVSEHGLVEFVRGLS</sequence>
<accession>A0ACB5QUK8</accession>
<protein>
    <submittedName>
        <fullName evidence="1">TIR domain-containing protein</fullName>
    </submittedName>
</protein>
<gene>
    <name evidence="1" type="ORF">CBA19CS22_17790</name>
</gene>